<keyword evidence="9 15" id="KW-0863">Zinc-finger</keyword>
<evidence type="ECO:0000256" key="13">
    <source>
        <dbReference type="ARBA" id="ARBA00023204"/>
    </source>
</evidence>
<dbReference type="FunFam" id="3.30.160.60:FF:000807">
    <property type="entry name" value="Polymerase (DNA directed) kappa"/>
    <property type="match status" value="1"/>
</dbReference>
<dbReference type="Pfam" id="PF11799">
    <property type="entry name" value="IMS_C"/>
    <property type="match status" value="1"/>
</dbReference>
<dbReference type="GO" id="GO:0006260">
    <property type="term" value="P:DNA replication"/>
    <property type="evidence" value="ECO:0007669"/>
    <property type="project" value="UniProtKB-KW"/>
</dbReference>
<reference evidence="19" key="2">
    <citation type="submission" date="2025-09" db="UniProtKB">
        <authorList>
            <consortium name="Ensembl"/>
        </authorList>
    </citation>
    <scope>IDENTIFICATION</scope>
</reference>
<feature type="region of interest" description="Disordered" evidence="16">
    <location>
        <begin position="154"/>
        <end position="174"/>
    </location>
</feature>
<dbReference type="InterPro" id="IPR036775">
    <property type="entry name" value="DNA_pol_Y-fam_lit_finger_sf"/>
</dbReference>
<dbReference type="InterPro" id="IPR022880">
    <property type="entry name" value="DNApol_IV"/>
</dbReference>
<dbReference type="EC" id="2.7.7.7" evidence="1"/>
<evidence type="ECO:0000259" key="17">
    <source>
        <dbReference type="PROSITE" id="PS50173"/>
    </source>
</evidence>
<dbReference type="Gene3D" id="3.30.70.270">
    <property type="match status" value="2"/>
</dbReference>
<evidence type="ECO:0000256" key="9">
    <source>
        <dbReference type="ARBA" id="ARBA00022771"/>
    </source>
</evidence>
<dbReference type="InterPro" id="IPR043502">
    <property type="entry name" value="DNA/RNA_pol_sf"/>
</dbReference>
<evidence type="ECO:0000256" key="10">
    <source>
        <dbReference type="ARBA" id="ARBA00022833"/>
    </source>
</evidence>
<dbReference type="CDD" id="cd03586">
    <property type="entry name" value="PolY_Pol_IV_kappa"/>
    <property type="match status" value="1"/>
</dbReference>
<evidence type="ECO:0000256" key="8">
    <source>
        <dbReference type="ARBA" id="ARBA00022763"/>
    </source>
</evidence>
<feature type="domain" description="UBZ4-type" evidence="18">
    <location>
        <begin position="492"/>
        <end position="522"/>
    </location>
</feature>
<accession>A0A672KQU1</accession>
<reference evidence="19" key="1">
    <citation type="submission" date="2025-08" db="UniProtKB">
        <authorList>
            <consortium name="Ensembl"/>
        </authorList>
    </citation>
    <scope>IDENTIFICATION</scope>
</reference>
<dbReference type="GO" id="GO:0003887">
    <property type="term" value="F:DNA-directed DNA polymerase activity"/>
    <property type="evidence" value="ECO:0007669"/>
    <property type="project" value="UniProtKB-KW"/>
</dbReference>
<feature type="domain" description="UBZ4-type" evidence="18">
    <location>
        <begin position="596"/>
        <end position="626"/>
    </location>
</feature>
<keyword evidence="13 15" id="KW-0234">DNA repair</keyword>
<evidence type="ECO:0000256" key="15">
    <source>
        <dbReference type="PROSITE-ProRule" id="PRU01256"/>
    </source>
</evidence>
<dbReference type="FunFam" id="3.30.1490.100:FF:000004">
    <property type="entry name" value="DNA polymerase IV"/>
    <property type="match status" value="1"/>
</dbReference>
<evidence type="ECO:0000256" key="2">
    <source>
        <dbReference type="ARBA" id="ARBA00016178"/>
    </source>
</evidence>
<keyword evidence="11" id="KW-0460">Magnesium</keyword>
<organism evidence="19 20">
    <name type="scientific">Sinocyclocheilus grahami</name>
    <name type="common">Dianchi golden-line fish</name>
    <name type="synonym">Barbus grahami</name>
    <dbReference type="NCBI Taxonomy" id="75366"/>
    <lineage>
        <taxon>Eukaryota</taxon>
        <taxon>Metazoa</taxon>
        <taxon>Chordata</taxon>
        <taxon>Craniata</taxon>
        <taxon>Vertebrata</taxon>
        <taxon>Euteleostomi</taxon>
        <taxon>Actinopterygii</taxon>
        <taxon>Neopterygii</taxon>
        <taxon>Teleostei</taxon>
        <taxon>Ostariophysi</taxon>
        <taxon>Cypriniformes</taxon>
        <taxon>Cyprinidae</taxon>
        <taxon>Cyprininae</taxon>
        <taxon>Sinocyclocheilus</taxon>
    </lineage>
</organism>
<keyword evidence="20" id="KW-1185">Reference proteome</keyword>
<dbReference type="PANTHER" id="PTHR11076">
    <property type="entry name" value="DNA REPAIR POLYMERASE UMUC / TRANSFERASE FAMILY MEMBER"/>
    <property type="match status" value="1"/>
</dbReference>
<dbReference type="Proteomes" id="UP000472262">
    <property type="component" value="Unassembled WGS sequence"/>
</dbReference>
<keyword evidence="10" id="KW-0862">Zinc</keyword>
<evidence type="ECO:0000256" key="12">
    <source>
        <dbReference type="ARBA" id="ARBA00022932"/>
    </source>
</evidence>
<dbReference type="SUPFAM" id="SSF56672">
    <property type="entry name" value="DNA/RNA polymerases"/>
    <property type="match status" value="1"/>
</dbReference>
<keyword evidence="3" id="KW-0237">DNA synthesis</keyword>
<dbReference type="PANTHER" id="PTHR11076:SF33">
    <property type="entry name" value="DNA POLYMERASE KAPPA"/>
    <property type="match status" value="1"/>
</dbReference>
<evidence type="ECO:0000313" key="20">
    <source>
        <dbReference type="Proteomes" id="UP000472262"/>
    </source>
</evidence>
<dbReference type="Ensembl" id="ENSSGRT00000014063.1">
    <property type="protein sequence ID" value="ENSSGRP00000012994.1"/>
    <property type="gene ID" value="ENSSGRG00000008279.1"/>
</dbReference>
<protein>
    <recommendedName>
        <fullName evidence="2">DNA polymerase kappa</fullName>
        <ecNumber evidence="1">2.7.7.7</ecNumber>
    </recommendedName>
</protein>
<proteinExistence type="predicted"/>
<evidence type="ECO:0000256" key="6">
    <source>
        <dbReference type="ARBA" id="ARBA00022705"/>
    </source>
</evidence>
<evidence type="ECO:0000259" key="18">
    <source>
        <dbReference type="PROSITE" id="PS51908"/>
    </source>
</evidence>
<keyword evidence="5" id="KW-0548">Nucleotidyltransferase</keyword>
<evidence type="ECO:0000256" key="16">
    <source>
        <dbReference type="SAM" id="MobiDB-lite"/>
    </source>
</evidence>
<keyword evidence="4" id="KW-0808">Transferase</keyword>
<dbReference type="InterPro" id="IPR006642">
    <property type="entry name" value="Rad18_UBZ4"/>
</dbReference>
<dbReference type="PROSITE" id="PS50173">
    <property type="entry name" value="UMUC"/>
    <property type="match status" value="1"/>
</dbReference>
<dbReference type="AlphaFoldDB" id="A0A672KQU1"/>
<dbReference type="InterPro" id="IPR017961">
    <property type="entry name" value="DNA_pol_Y-fam_little_finger"/>
</dbReference>
<dbReference type="InterPro" id="IPR050116">
    <property type="entry name" value="DNA_polymerase-Y"/>
</dbReference>
<dbReference type="Gene3D" id="3.30.160.60">
    <property type="entry name" value="Classic Zinc Finger"/>
    <property type="match status" value="2"/>
</dbReference>
<keyword evidence="8 15" id="KW-0227">DNA damage</keyword>
<name>A0A672KQU1_SINGR</name>
<dbReference type="GO" id="GO:0003684">
    <property type="term" value="F:damaged DNA binding"/>
    <property type="evidence" value="ECO:0007669"/>
    <property type="project" value="InterPro"/>
</dbReference>
<evidence type="ECO:0000256" key="4">
    <source>
        <dbReference type="ARBA" id="ARBA00022679"/>
    </source>
</evidence>
<dbReference type="GO" id="GO:0006281">
    <property type="term" value="P:DNA repair"/>
    <property type="evidence" value="ECO:0007669"/>
    <property type="project" value="UniProtKB-KW"/>
</dbReference>
<evidence type="ECO:0000256" key="14">
    <source>
        <dbReference type="ARBA" id="ARBA00049244"/>
    </source>
</evidence>
<sequence>SGQRVQSLFHQNFVSHGLRVLQVPFGKLQASCHLGRVIVHVDMDTFYAAVEMRDCPELKDKLMAVGSMSMLSTSNYHSIRFGKLCPNLFIVLTNFDKYRAVSAQIFSEYDPHFMPMSLDEACHDCPTEQRKHWPETMQTYCIYKSTAESEKDELSPVLFEDSPSSSPSLSGAHRKAEVFGTSAEEAVREMRFRIQQKTSLTASAGERLDSFSLIGIAPNMMLAKVCSDKNKPNGQYRIPPERQAVMEFIRCWLLWVIVNCDQLGPQMALLSLLFSGTSWHNFLHISLGLGSTCIERCALFLMLRTFGVMSDPEEQYSLCRDLCHDLAQDLLWEGLKGKTVTLKLKNVKFEGKTRAFTVQYAVYTEGEIFAAAKDLLKVEIDSVSPQPLKLRLMVPSVSEQIPKPRGPQQQSFFQRAQLKRLQQQQEQISVIAGTDTTNNSAYTAAATQTDLSTTNTQSDTTNTNSGTDATSYINKAAVLKPSFKIATQVLQCLACPVCNTEMKNVNLTVFNRHIDECLKGSAMDNEKPSTSISGPVEETDDGSDFKTPFFRTKINGKRSVIHKKKMPLSESSSKASQTTNSLEAVTEISSASKGLSLMCPVCSQPQSTDDLALFNRHVDMCLNQEVLLEFRESHAPVDHSDSALKGVRGQQGSSPLPPSKEIKVLSTKHTIDKFFKDNTRQNI</sequence>
<evidence type="ECO:0000256" key="3">
    <source>
        <dbReference type="ARBA" id="ARBA00022634"/>
    </source>
</evidence>
<keyword evidence="6" id="KW-0235">DNA replication</keyword>
<dbReference type="GO" id="GO:0042276">
    <property type="term" value="P:error-prone translesion synthesis"/>
    <property type="evidence" value="ECO:0007669"/>
    <property type="project" value="TreeGrafter"/>
</dbReference>
<feature type="domain" description="UmuC" evidence="17">
    <location>
        <begin position="38"/>
        <end position="249"/>
    </location>
</feature>
<dbReference type="GO" id="GO:0008270">
    <property type="term" value="F:zinc ion binding"/>
    <property type="evidence" value="ECO:0007669"/>
    <property type="project" value="UniProtKB-KW"/>
</dbReference>
<dbReference type="Pfam" id="PF00817">
    <property type="entry name" value="IMS"/>
    <property type="match status" value="1"/>
</dbReference>
<feature type="region of interest" description="Disordered" evidence="16">
    <location>
        <begin position="523"/>
        <end position="548"/>
    </location>
</feature>
<evidence type="ECO:0000256" key="11">
    <source>
        <dbReference type="ARBA" id="ARBA00022842"/>
    </source>
</evidence>
<evidence type="ECO:0000256" key="5">
    <source>
        <dbReference type="ARBA" id="ARBA00022695"/>
    </source>
</evidence>
<keyword evidence="7" id="KW-0479">Metal-binding</keyword>
<evidence type="ECO:0000313" key="19">
    <source>
        <dbReference type="Ensembl" id="ENSSGRP00000012994.1"/>
    </source>
</evidence>
<dbReference type="GO" id="GO:0005634">
    <property type="term" value="C:nucleus"/>
    <property type="evidence" value="ECO:0007669"/>
    <property type="project" value="TreeGrafter"/>
</dbReference>
<evidence type="ECO:0000256" key="1">
    <source>
        <dbReference type="ARBA" id="ARBA00012417"/>
    </source>
</evidence>
<feature type="region of interest" description="Disordered" evidence="16">
    <location>
        <begin position="639"/>
        <end position="659"/>
    </location>
</feature>
<keyword evidence="12" id="KW-0239">DNA-directed DNA polymerase</keyword>
<dbReference type="PROSITE" id="PS51908">
    <property type="entry name" value="ZF_UBZ4"/>
    <property type="match status" value="2"/>
</dbReference>
<dbReference type="SUPFAM" id="SSF100879">
    <property type="entry name" value="Lesion bypass DNA polymerase (Y-family), little finger domain"/>
    <property type="match status" value="1"/>
</dbReference>
<evidence type="ECO:0000256" key="7">
    <source>
        <dbReference type="ARBA" id="ARBA00022723"/>
    </source>
</evidence>
<dbReference type="InterPro" id="IPR043128">
    <property type="entry name" value="Rev_trsase/Diguanyl_cyclase"/>
</dbReference>
<comment type="catalytic activity">
    <reaction evidence="14">
        <text>DNA(n) + a 2'-deoxyribonucleoside 5'-triphosphate = DNA(n+1) + diphosphate</text>
        <dbReference type="Rhea" id="RHEA:22508"/>
        <dbReference type="Rhea" id="RHEA-COMP:17339"/>
        <dbReference type="Rhea" id="RHEA-COMP:17340"/>
        <dbReference type="ChEBI" id="CHEBI:33019"/>
        <dbReference type="ChEBI" id="CHEBI:61560"/>
        <dbReference type="ChEBI" id="CHEBI:173112"/>
        <dbReference type="EC" id="2.7.7.7"/>
    </reaction>
</comment>
<dbReference type="SMART" id="SM00734">
    <property type="entry name" value="ZnF_Rad18"/>
    <property type="match status" value="2"/>
</dbReference>
<dbReference type="Gene3D" id="3.30.1490.100">
    <property type="entry name" value="DNA polymerase, Y-family, little finger domain"/>
    <property type="match status" value="1"/>
</dbReference>
<dbReference type="InterPro" id="IPR001126">
    <property type="entry name" value="UmuC"/>
</dbReference>